<dbReference type="NCBIfam" id="NF005565">
    <property type="entry name" value="PRK07235.1"/>
    <property type="match status" value="1"/>
</dbReference>
<dbReference type="Proteomes" id="UP001347796">
    <property type="component" value="Unassembled WGS sequence"/>
</dbReference>
<dbReference type="PROSITE" id="PS00571">
    <property type="entry name" value="AMIDASES"/>
    <property type="match status" value="1"/>
</dbReference>
<evidence type="ECO:0000313" key="4">
    <source>
        <dbReference type="Proteomes" id="UP001347796"/>
    </source>
</evidence>
<sequence>MASSELYSSPAVCVPTETDLTKLSDELNLKCTSEEIKSIAAQFKNVSSSYQRLSQISEPSLPVKYPRVPGHRPNIVDNPYNAWSWKCDIKGSNEGKLVGKTIGIKDNIAVAGIPMMNGSKILEGYTPEFDATVVTRILDAGGRIVGKTVCEDLCTGACSFTSSTGPVRNPADETRNVGGSSSGSAALIAGNKIDMALGGDQGGSIRVPASWSGIVGLKPTYGLIPYTGAMSLEQTLDHLGPMAANVYDCALLLEVLAGYDEGRDPRQPRDLKVKPYTSLLEMGIQGKKIGLLQEGFSMCTQRDVVDAVERAAMSLVKVGATVEYVSVPLHLDSCAIWTGVRLGAYNNMILGNGNGYNWKGYYATSLQETFYRGRITRPYDYSKTVKLFCLIGEYMNKMYGNKFYAKGQNLSRVLTHAYDKVLEEYDVLILPTTPHTASKLPPGDCAVAEYFETILPVGKLTQGFNVTGHPAISIPVGKSKQLPVGMTIVGRHFDEATVLQVARSFEKIEGENI</sequence>
<dbReference type="AlphaFoldDB" id="A0AAN8K554"/>
<dbReference type="Gene3D" id="3.90.1300.10">
    <property type="entry name" value="Amidase signature (AS) domain"/>
    <property type="match status" value="1"/>
</dbReference>
<comment type="similarity">
    <text evidence="1">Belongs to the amidase family.</text>
</comment>
<dbReference type="InterPro" id="IPR020556">
    <property type="entry name" value="Amidase_CS"/>
</dbReference>
<dbReference type="PANTHER" id="PTHR11895">
    <property type="entry name" value="TRANSAMIDASE"/>
    <property type="match status" value="1"/>
</dbReference>
<proteinExistence type="inferred from homology"/>
<evidence type="ECO:0000256" key="1">
    <source>
        <dbReference type="ARBA" id="ARBA00009199"/>
    </source>
</evidence>
<dbReference type="EMBL" id="JAZGQO010000006">
    <property type="protein sequence ID" value="KAK6184624.1"/>
    <property type="molecule type" value="Genomic_DNA"/>
</dbReference>
<dbReference type="InterPro" id="IPR036928">
    <property type="entry name" value="AS_sf"/>
</dbReference>
<evidence type="ECO:0000313" key="3">
    <source>
        <dbReference type="EMBL" id="KAK6184624.1"/>
    </source>
</evidence>
<keyword evidence="4" id="KW-1185">Reference proteome</keyword>
<dbReference type="InterPro" id="IPR023631">
    <property type="entry name" value="Amidase_dom"/>
</dbReference>
<dbReference type="SUPFAM" id="SSF75304">
    <property type="entry name" value="Amidase signature (AS) enzymes"/>
    <property type="match status" value="1"/>
</dbReference>
<protein>
    <recommendedName>
        <fullName evidence="2">Amidase domain-containing protein</fullName>
    </recommendedName>
</protein>
<gene>
    <name evidence="3" type="ORF">SNE40_007061</name>
</gene>
<reference evidence="3 4" key="1">
    <citation type="submission" date="2024-01" db="EMBL/GenBank/DDBJ databases">
        <title>The genome of the rayed Mediterranean limpet Patella caerulea (Linnaeus, 1758).</title>
        <authorList>
            <person name="Anh-Thu Weber A."/>
            <person name="Halstead-Nussloch G."/>
        </authorList>
    </citation>
    <scope>NUCLEOTIDE SEQUENCE [LARGE SCALE GENOMIC DNA]</scope>
    <source>
        <strain evidence="3">AATW-2023a</strain>
        <tissue evidence="3">Whole specimen</tissue>
    </source>
</reference>
<comment type="caution">
    <text evidence="3">The sequence shown here is derived from an EMBL/GenBank/DDBJ whole genome shotgun (WGS) entry which is preliminary data.</text>
</comment>
<dbReference type="PANTHER" id="PTHR11895:SF170">
    <property type="entry name" value="AMIDASE"/>
    <property type="match status" value="1"/>
</dbReference>
<dbReference type="Pfam" id="PF01425">
    <property type="entry name" value="Amidase"/>
    <property type="match status" value="1"/>
</dbReference>
<feature type="domain" description="Amidase" evidence="2">
    <location>
        <begin position="89"/>
        <end position="499"/>
    </location>
</feature>
<accession>A0AAN8K554</accession>
<dbReference type="GO" id="GO:0003824">
    <property type="term" value="F:catalytic activity"/>
    <property type="evidence" value="ECO:0007669"/>
    <property type="project" value="InterPro"/>
</dbReference>
<evidence type="ECO:0000259" key="2">
    <source>
        <dbReference type="Pfam" id="PF01425"/>
    </source>
</evidence>
<dbReference type="InterPro" id="IPR000120">
    <property type="entry name" value="Amidase"/>
</dbReference>
<name>A0AAN8K554_PATCE</name>
<organism evidence="3 4">
    <name type="scientific">Patella caerulea</name>
    <name type="common">Rayed Mediterranean limpet</name>
    <dbReference type="NCBI Taxonomy" id="87958"/>
    <lineage>
        <taxon>Eukaryota</taxon>
        <taxon>Metazoa</taxon>
        <taxon>Spiralia</taxon>
        <taxon>Lophotrochozoa</taxon>
        <taxon>Mollusca</taxon>
        <taxon>Gastropoda</taxon>
        <taxon>Patellogastropoda</taxon>
        <taxon>Patelloidea</taxon>
        <taxon>Patellidae</taxon>
        <taxon>Patella</taxon>
    </lineage>
</organism>